<dbReference type="AlphaFoldDB" id="A0A133ZJ58"/>
<dbReference type="EMBL" id="LSDA01000111">
    <property type="protein sequence ID" value="KXB55486.1"/>
    <property type="molecule type" value="Genomic_DNA"/>
</dbReference>
<dbReference type="RefSeq" id="WP_060931683.1">
    <property type="nucleotide sequence ID" value="NZ_KQ959840.1"/>
</dbReference>
<dbReference type="InterPro" id="IPR046100">
    <property type="entry name" value="DUF6037"/>
</dbReference>
<accession>A0A133ZJ58</accession>
<name>A0A133ZJ58_9FIRM</name>
<dbReference type="Proteomes" id="UP000070394">
    <property type="component" value="Unassembled WGS sequence"/>
</dbReference>
<reference evidence="2" key="1">
    <citation type="submission" date="2016-01" db="EMBL/GenBank/DDBJ databases">
        <authorList>
            <person name="Mitreva M."/>
            <person name="Pepin K.H."/>
            <person name="Mihindukulasuriya K.A."/>
            <person name="Fulton R."/>
            <person name="Fronick C."/>
            <person name="O'Laughlin M."/>
            <person name="Miner T."/>
            <person name="Herter B."/>
            <person name="Rosa B.A."/>
            <person name="Cordes M."/>
            <person name="Tomlinson C."/>
            <person name="Wollam A."/>
            <person name="Palsikar V.B."/>
            <person name="Mardis E.R."/>
            <person name="Wilson R.K."/>
        </authorList>
    </citation>
    <scope>NUCLEOTIDE SEQUENCE [LARGE SCALE GENOMIC DNA]</scope>
    <source>
        <strain evidence="2">DNF00896</strain>
    </source>
</reference>
<proteinExistence type="predicted"/>
<gene>
    <name evidence="1" type="ORF">HMPREF1866_02026</name>
</gene>
<dbReference type="OrthoDB" id="9134802at2"/>
<evidence type="ECO:0000313" key="1">
    <source>
        <dbReference type="EMBL" id="KXB55486.1"/>
    </source>
</evidence>
<evidence type="ECO:0000313" key="2">
    <source>
        <dbReference type="Proteomes" id="UP000070394"/>
    </source>
</evidence>
<keyword evidence="2" id="KW-1185">Reference proteome</keyword>
<dbReference type="PATRIC" id="fig|467210.3.peg.2004"/>
<organism evidence="1 2">
    <name type="scientific">Lachnoanaerobaculum saburreum</name>
    <dbReference type="NCBI Taxonomy" id="467210"/>
    <lineage>
        <taxon>Bacteria</taxon>
        <taxon>Bacillati</taxon>
        <taxon>Bacillota</taxon>
        <taxon>Clostridia</taxon>
        <taxon>Lachnospirales</taxon>
        <taxon>Lachnospiraceae</taxon>
        <taxon>Lachnoanaerobaculum</taxon>
    </lineage>
</organism>
<comment type="caution">
    <text evidence="1">The sequence shown here is derived from an EMBL/GenBank/DDBJ whole genome shotgun (WGS) entry which is preliminary data.</text>
</comment>
<sequence length="195" mass="23092">MYEFSALKILHEDMKVKNEERAIFPFTYNSKDFSCIFLTDIKPMRLYLSTLGKNPIVFEIEIDEKYCAKTYIEDYKELILYLEIKYDPNHTFKPIDLFEALNNKIPKKFQRKPNCSEVVSVASKRRRVEEADKIYFCGWRNNPTGYNVSEMNIEKTRIAFGDKIAAMCNLKNVSLCWTNISSDEYLKKINYLYSM</sequence>
<dbReference type="STRING" id="467210.HMPREF1866_02026"/>
<protein>
    <submittedName>
        <fullName evidence="1">Uncharacterized protein</fullName>
    </submittedName>
</protein>
<dbReference type="Pfam" id="PF19503">
    <property type="entry name" value="DUF6037"/>
    <property type="match status" value="1"/>
</dbReference>